<evidence type="ECO:0000256" key="1">
    <source>
        <dbReference type="SAM" id="Phobius"/>
    </source>
</evidence>
<gene>
    <name evidence="2" type="ORF">MAR_012443</name>
</gene>
<proteinExistence type="predicted"/>
<name>A0ABY7G009_MYAAR</name>
<dbReference type="EMBL" id="CP111025">
    <property type="protein sequence ID" value="WAR26739.1"/>
    <property type="molecule type" value="Genomic_DNA"/>
</dbReference>
<dbReference type="PANTHER" id="PTHR31511">
    <property type="entry name" value="PROTEIN CBG23764"/>
    <property type="match status" value="1"/>
</dbReference>
<keyword evidence="1" id="KW-0472">Membrane</keyword>
<keyword evidence="3" id="KW-1185">Reference proteome</keyword>
<reference evidence="2" key="1">
    <citation type="submission" date="2022-11" db="EMBL/GenBank/DDBJ databases">
        <title>Centuries of genome instability and evolution in soft-shell clam transmissible cancer (bioRxiv).</title>
        <authorList>
            <person name="Hart S.F.M."/>
            <person name="Yonemitsu M.A."/>
            <person name="Giersch R.M."/>
            <person name="Beal B.F."/>
            <person name="Arriagada G."/>
            <person name="Davis B.W."/>
            <person name="Ostrander E.A."/>
            <person name="Goff S.P."/>
            <person name="Metzger M.J."/>
        </authorList>
    </citation>
    <scope>NUCLEOTIDE SEQUENCE</scope>
    <source>
        <strain evidence="2">MELC-2E11</strain>
        <tissue evidence="2">Siphon/mantle</tissue>
    </source>
</reference>
<keyword evidence="1" id="KW-0812">Transmembrane</keyword>
<keyword evidence="1" id="KW-1133">Transmembrane helix</keyword>
<accession>A0ABY7G009</accession>
<evidence type="ECO:0000313" key="2">
    <source>
        <dbReference type="EMBL" id="WAR26739.1"/>
    </source>
</evidence>
<sequence length="207" mass="23621">MCFTWCVLRALNPVDKNSERIDKSLKGHKDLLNMNCIEYPVTLKAIDRFERQMPPSLLMSSAMKIKTSILLGLATMSITLVLTFYLQMMGKNTTSAEWSKNGHKRHYCYRFLNSFNSEESLGKHKEYCDPVLCMLTLKASHKSWIQPNPTLMSLTQNSIKSIHLAGSATISSALMMRFTKGLTSSKILSFTRSNLKMRMYLRSFLTA</sequence>
<organism evidence="2 3">
    <name type="scientific">Mya arenaria</name>
    <name type="common">Soft-shell clam</name>
    <dbReference type="NCBI Taxonomy" id="6604"/>
    <lineage>
        <taxon>Eukaryota</taxon>
        <taxon>Metazoa</taxon>
        <taxon>Spiralia</taxon>
        <taxon>Lophotrochozoa</taxon>
        <taxon>Mollusca</taxon>
        <taxon>Bivalvia</taxon>
        <taxon>Autobranchia</taxon>
        <taxon>Heteroconchia</taxon>
        <taxon>Euheterodonta</taxon>
        <taxon>Imparidentia</taxon>
        <taxon>Neoheterodontei</taxon>
        <taxon>Myida</taxon>
        <taxon>Myoidea</taxon>
        <taxon>Myidae</taxon>
        <taxon>Mya</taxon>
    </lineage>
</organism>
<dbReference type="PANTHER" id="PTHR31511:SF12">
    <property type="entry name" value="RHO TERMINATION FACTOR N-TERMINAL DOMAIN-CONTAINING PROTEIN"/>
    <property type="match status" value="1"/>
</dbReference>
<evidence type="ECO:0000313" key="3">
    <source>
        <dbReference type="Proteomes" id="UP001164746"/>
    </source>
</evidence>
<protein>
    <submittedName>
        <fullName evidence="2">Uncharacterized protein</fullName>
    </submittedName>
</protein>
<dbReference type="Proteomes" id="UP001164746">
    <property type="component" value="Chromosome 14"/>
</dbReference>
<feature type="transmembrane region" description="Helical" evidence="1">
    <location>
        <begin position="68"/>
        <end position="86"/>
    </location>
</feature>